<sequence length="118" mass="13455">MPIEGIIRERLESLNSIDQEIVDILESLSSIFETYLQPSKEEPQDVAKTRVQFRTDVKQLYSSLSRIAIGLRKEVKSMDESVGTFEHSKGLVMILPVSIEKKNIKLGEDRLHAEVKNL</sequence>
<evidence type="ECO:0000313" key="5">
    <source>
        <dbReference type="EMBL" id="KAF8003686.1"/>
    </source>
</evidence>
<dbReference type="GO" id="GO:0016592">
    <property type="term" value="C:mediator complex"/>
    <property type="evidence" value="ECO:0007669"/>
    <property type="project" value="InterPro"/>
</dbReference>
<dbReference type="AlphaFoldDB" id="A0A8H7LB98"/>
<accession>A0A8H7LB98</accession>
<evidence type="ECO:0000256" key="1">
    <source>
        <dbReference type="ARBA" id="ARBA00004123"/>
    </source>
</evidence>
<reference evidence="5" key="1">
    <citation type="submission" date="2020-10" db="EMBL/GenBank/DDBJ databases">
        <title>The Whole-Genome Sequence of Metschnikowia persimmonesis, a Novel Endophytic Yeast Species Isolated from Medicinal Plant Diospyros kaki Thumb.</title>
        <authorList>
            <person name="Rahmat E."/>
            <person name="Kang Y."/>
        </authorList>
    </citation>
    <scope>NUCLEOTIDE SEQUENCE</scope>
    <source>
        <strain evidence="5">KIOM G15050</strain>
    </source>
</reference>
<evidence type="ECO:0000313" key="6">
    <source>
        <dbReference type="Proteomes" id="UP000649328"/>
    </source>
</evidence>
<evidence type="ECO:0000256" key="3">
    <source>
        <dbReference type="ARBA" id="ARBA00023242"/>
    </source>
</evidence>
<evidence type="ECO:0000256" key="2">
    <source>
        <dbReference type="ARBA" id="ARBA00008186"/>
    </source>
</evidence>
<dbReference type="Pfam" id="PF10280">
    <property type="entry name" value="Med11"/>
    <property type="match status" value="1"/>
</dbReference>
<keyword evidence="3 4" id="KW-0539">Nucleus</keyword>
<comment type="function">
    <text evidence="4">Component of the Mediator complex, a coactivator involved in the regulated transcription of nearly all RNA polymerase II-dependent genes. Mediator functions as a bridge to convey information from gene-specific regulatory proteins to the basal RNA polymerase II transcription machinery. Mediator is recruited to promoters by direct interactions with regulatory proteins and serves as a scaffold for the assembly of a functional pre-initiation complex with RNA polymerase II and the general transcription factors.</text>
</comment>
<dbReference type="GO" id="GO:0006357">
    <property type="term" value="P:regulation of transcription by RNA polymerase II"/>
    <property type="evidence" value="ECO:0007669"/>
    <property type="project" value="InterPro"/>
</dbReference>
<comment type="subunit">
    <text evidence="4">Component of the Mediator complex.</text>
</comment>
<dbReference type="InterPro" id="IPR019404">
    <property type="entry name" value="Mediator_Med11"/>
</dbReference>
<name>A0A8H7LB98_9ASCO</name>
<organism evidence="5 6">
    <name type="scientific">Metschnikowia pulcherrima</name>
    <dbReference type="NCBI Taxonomy" id="27326"/>
    <lineage>
        <taxon>Eukaryota</taxon>
        <taxon>Fungi</taxon>
        <taxon>Dikarya</taxon>
        <taxon>Ascomycota</taxon>
        <taxon>Saccharomycotina</taxon>
        <taxon>Pichiomycetes</taxon>
        <taxon>Metschnikowiaceae</taxon>
        <taxon>Metschnikowia</taxon>
    </lineage>
</organism>
<gene>
    <name evidence="4" type="primary">MED11</name>
    <name evidence="5" type="ORF">HF325_001134</name>
</gene>
<proteinExistence type="inferred from homology"/>
<comment type="subcellular location">
    <subcellularLocation>
        <location evidence="1 4">Nucleus</location>
    </subcellularLocation>
</comment>
<dbReference type="OrthoDB" id="5418434at2759"/>
<comment type="similarity">
    <text evidence="2 4">Belongs to the Mediator complex subunit 11 family.</text>
</comment>
<protein>
    <recommendedName>
        <fullName evidence="4">Mediator of RNA polymerase II transcription subunit 11</fullName>
    </recommendedName>
    <alternativeName>
        <fullName evidence="4">Mediator complex subunit 11</fullName>
    </alternativeName>
</protein>
<dbReference type="Gene3D" id="1.10.287.3490">
    <property type="match status" value="1"/>
</dbReference>
<comment type="caution">
    <text evidence="5">The sequence shown here is derived from an EMBL/GenBank/DDBJ whole genome shotgun (WGS) entry which is preliminary data.</text>
</comment>
<keyword evidence="6" id="KW-1185">Reference proteome</keyword>
<dbReference type="GO" id="GO:0003712">
    <property type="term" value="F:transcription coregulator activity"/>
    <property type="evidence" value="ECO:0007669"/>
    <property type="project" value="InterPro"/>
</dbReference>
<evidence type="ECO:0000256" key="4">
    <source>
        <dbReference type="RuleBase" id="RU364147"/>
    </source>
</evidence>
<keyword evidence="4" id="KW-0805">Transcription regulation</keyword>
<dbReference type="EMBL" id="JACBPP010000002">
    <property type="protein sequence ID" value="KAF8003686.1"/>
    <property type="molecule type" value="Genomic_DNA"/>
</dbReference>
<dbReference type="Proteomes" id="UP000649328">
    <property type="component" value="Unassembled WGS sequence"/>
</dbReference>
<keyword evidence="4" id="KW-0010">Activator</keyword>
<keyword evidence="4" id="KW-0804">Transcription</keyword>